<dbReference type="GO" id="GO:0003677">
    <property type="term" value="F:DNA binding"/>
    <property type="evidence" value="ECO:0007669"/>
    <property type="project" value="InterPro"/>
</dbReference>
<dbReference type="PROSITE" id="PS50943">
    <property type="entry name" value="HTH_CROC1"/>
    <property type="match status" value="1"/>
</dbReference>
<protein>
    <recommendedName>
        <fullName evidence="1">HTH cro/C1-type domain-containing protein</fullName>
    </recommendedName>
</protein>
<dbReference type="SMART" id="SM00530">
    <property type="entry name" value="HTH_XRE"/>
    <property type="match status" value="1"/>
</dbReference>
<accession>A0A1Z3CJW0</accession>
<keyword evidence="3" id="KW-1185">Reference proteome</keyword>
<dbReference type="CDD" id="cd00093">
    <property type="entry name" value="HTH_XRE"/>
    <property type="match status" value="1"/>
</dbReference>
<evidence type="ECO:0000259" key="1">
    <source>
        <dbReference type="PROSITE" id="PS50943"/>
    </source>
</evidence>
<feature type="domain" description="HTH cro/C1-type" evidence="1">
    <location>
        <begin position="31"/>
        <end position="79"/>
    </location>
</feature>
<organism evidence="2 3">
    <name type="scientific">Fusobacterium nucleatum subsp. polymorphum</name>
    <name type="common">Fusobacterium polymorphum</name>
    <dbReference type="NCBI Taxonomy" id="76857"/>
    <lineage>
        <taxon>Bacteria</taxon>
        <taxon>Fusobacteriati</taxon>
        <taxon>Fusobacteriota</taxon>
        <taxon>Fusobacteriia</taxon>
        <taxon>Fusobacteriales</taxon>
        <taxon>Fusobacteriaceae</taxon>
        <taxon>Fusobacterium</taxon>
    </lineage>
</organism>
<dbReference type="InterPro" id="IPR001387">
    <property type="entry name" value="Cro/C1-type_HTH"/>
</dbReference>
<dbReference type="Pfam" id="PF01381">
    <property type="entry name" value="HTH_3"/>
    <property type="match status" value="1"/>
</dbReference>
<sequence>MNIKDNYIVPEEKRIKLGNYIKETRLNSSYRKLGLNELSDITGISNSLISNLENGKIQKINPFLLQDIAKGLEIDYKILYKIIGYLDNDIKLDEKSNYKKKSRIIILEKEKEEIIDISSISKEGISKLKDFIGYLKINYKEYQEFLKWKKEKKREYKIDEFMKSYMEREEWNESSRYQIRYTNESVMKFFEDNGLRLNKDGKQFYEKLINFFGGEDFFEELKDLNGELLTGAKKEYQMGKIVKYYATHVRLDFS</sequence>
<dbReference type="AlphaFoldDB" id="A0A1Z3CJW0"/>
<dbReference type="RefSeq" id="WP_088337405.1">
    <property type="nucleotide sequence ID" value="NZ_CP021934.1"/>
</dbReference>
<dbReference type="Proteomes" id="UP000196759">
    <property type="component" value="Chromosome"/>
</dbReference>
<evidence type="ECO:0000313" key="3">
    <source>
        <dbReference type="Proteomes" id="UP000196759"/>
    </source>
</evidence>
<proteinExistence type="predicted"/>
<dbReference type="SUPFAM" id="SSF47413">
    <property type="entry name" value="lambda repressor-like DNA-binding domains"/>
    <property type="match status" value="1"/>
</dbReference>
<name>A0A1Z3CJW0_FUSNP</name>
<dbReference type="Gene3D" id="1.10.260.40">
    <property type="entry name" value="lambda repressor-like DNA-binding domains"/>
    <property type="match status" value="1"/>
</dbReference>
<reference evidence="2 3" key="1">
    <citation type="submission" date="2017-06" db="EMBL/GenBank/DDBJ databases">
        <title>Draft genome sequence of Fusobacterium nucleatum subsp. polymorphum KCOM 1260 (=ChDC F218).</title>
        <authorList>
            <person name="Kook J.-K."/>
            <person name="Park S.-N."/>
            <person name="Lim Y.K."/>
            <person name="Roh H."/>
        </authorList>
    </citation>
    <scope>NUCLEOTIDE SEQUENCE [LARGE SCALE GENOMIC DNA]</scope>
    <source>
        <strain evidence="3">KCOM 1260 (ChDC F218)</strain>
    </source>
</reference>
<dbReference type="EMBL" id="CP021934">
    <property type="protein sequence ID" value="ASC03213.1"/>
    <property type="molecule type" value="Genomic_DNA"/>
</dbReference>
<dbReference type="InterPro" id="IPR010982">
    <property type="entry name" value="Lambda_DNA-bd_dom_sf"/>
</dbReference>
<gene>
    <name evidence="2" type="ORF">CBG50_07865</name>
</gene>
<evidence type="ECO:0000313" key="2">
    <source>
        <dbReference type="EMBL" id="ASC03213.1"/>
    </source>
</evidence>